<evidence type="ECO:0000256" key="6">
    <source>
        <dbReference type="ARBA" id="ARBA00022989"/>
    </source>
</evidence>
<reference evidence="9 10" key="1">
    <citation type="journal article" date="2024" name="IMA Fungus">
        <title>IMA Genome - F19 : A genome assembly and annotation guide to empower mycologists, including annotated draft genome sequences of Ceratocystis pirilliformis, Diaporthe australafricana, Fusarium ophioides, Paecilomyces lecythidis, and Sporothrix stenoceras.</title>
        <authorList>
            <person name="Aylward J."/>
            <person name="Wilson A.M."/>
            <person name="Visagie C.M."/>
            <person name="Spraker J."/>
            <person name="Barnes I."/>
            <person name="Buitendag C."/>
            <person name="Ceriani C."/>
            <person name="Del Mar Angel L."/>
            <person name="du Plessis D."/>
            <person name="Fuchs T."/>
            <person name="Gasser K."/>
            <person name="Kramer D."/>
            <person name="Li W."/>
            <person name="Munsamy K."/>
            <person name="Piso A."/>
            <person name="Price J.L."/>
            <person name="Sonnekus B."/>
            <person name="Thomas C."/>
            <person name="van der Nest A."/>
            <person name="van Dijk A."/>
            <person name="van Heerden A."/>
            <person name="van Vuuren N."/>
            <person name="Yilmaz N."/>
            <person name="Duong T.A."/>
            <person name="van der Merwe N.A."/>
            <person name="Wingfield M.J."/>
            <person name="Wingfield B.D."/>
        </authorList>
    </citation>
    <scope>NUCLEOTIDE SEQUENCE [LARGE SCALE GENOMIC DNA]</scope>
    <source>
        <strain evidence="9 10">CMW 18300</strain>
    </source>
</reference>
<feature type="region of interest" description="Disordered" evidence="8">
    <location>
        <begin position="62"/>
        <end position="87"/>
    </location>
</feature>
<evidence type="ECO:0000313" key="10">
    <source>
        <dbReference type="Proteomes" id="UP001583177"/>
    </source>
</evidence>
<feature type="compositionally biased region" description="Low complexity" evidence="8">
    <location>
        <begin position="29"/>
        <end position="45"/>
    </location>
</feature>
<evidence type="ECO:0000256" key="2">
    <source>
        <dbReference type="ARBA" id="ARBA00009765"/>
    </source>
</evidence>
<keyword evidence="3" id="KW-0813">Transport</keyword>
<dbReference type="Proteomes" id="UP001583177">
    <property type="component" value="Unassembled WGS sequence"/>
</dbReference>
<evidence type="ECO:0008006" key="11">
    <source>
        <dbReference type="Google" id="ProtNLM"/>
    </source>
</evidence>
<name>A0ABR3WHL5_9PEZI</name>
<comment type="subcellular location">
    <subcellularLocation>
        <location evidence="1">Cell membrane</location>
        <topology evidence="1">Multi-pass membrane protein</topology>
    </subcellularLocation>
</comment>
<sequence>MSQQQEPQPGTTTARDFAVPLAPINTTISEPSEAQASATASETPSRQAQHVHYEMEAGSNAGLFRAPTTSPRTVTKSDPDLPLNTRKRTMTSIGSPIRRRVTRAATFKSIDDFSEFEHEKGWHPGAEPGLDPFKTDGGRASLTKLSAACGITVVDFSHDDIHVTRLDNDGLGPFLKEPQPSWAKCRWINVNGLSWDVVSTLGQHKRLHKLSIEDLLNTRNRTKTDWYSNHAFLVFTMIKLVRVSDEDSSSDSDSDSDVTSPRSGKSHRKKKGAGFAKGISSTVRSMIGRTRQNRRPTPEKSLESGAETSRFQLQSWDTDLSTASGATLERTVQRYNSGPNEARVDFMERHAALAPLDLAVIAEQVSMFITNDNTVISFFELSADIIEKPILTRLYTRDTVLRQSCDASMVGQAIIDAVIDLAIPVATTYGDVIGDLELDILTRPDITHTKKLYIIICELNKILSFINPVINLINALRDHKTEMSQEYRDNGFGVFKTPRKCLQAQEAVVTDPADPFVVESATIHLQDSSRGVIITPMTYTYLGDVLDHCVLIQESLNAIKAQADGLINLIFNTIAANQNESMKQLTLATIFFLPLTFLTGYFGQNFEPFDDLSRGITFL</sequence>
<evidence type="ECO:0000313" key="9">
    <source>
        <dbReference type="EMBL" id="KAL1862450.1"/>
    </source>
</evidence>
<dbReference type="Gene3D" id="3.30.460.20">
    <property type="entry name" value="CorA soluble domain-like"/>
    <property type="match status" value="1"/>
</dbReference>
<evidence type="ECO:0000256" key="1">
    <source>
        <dbReference type="ARBA" id="ARBA00004651"/>
    </source>
</evidence>
<dbReference type="PANTHER" id="PTHR46494:SF1">
    <property type="entry name" value="CORA FAMILY METAL ION TRANSPORTER (EUROFUNG)"/>
    <property type="match status" value="1"/>
</dbReference>
<keyword evidence="7" id="KW-0472">Membrane</keyword>
<accession>A0ABR3WHL5</accession>
<gene>
    <name evidence="9" type="ORF">Daus18300_008547</name>
</gene>
<dbReference type="InterPro" id="IPR002523">
    <property type="entry name" value="MgTranspt_CorA/ZnTranspt_ZntB"/>
</dbReference>
<organism evidence="9 10">
    <name type="scientific">Diaporthe australafricana</name>
    <dbReference type="NCBI Taxonomy" id="127596"/>
    <lineage>
        <taxon>Eukaryota</taxon>
        <taxon>Fungi</taxon>
        <taxon>Dikarya</taxon>
        <taxon>Ascomycota</taxon>
        <taxon>Pezizomycotina</taxon>
        <taxon>Sordariomycetes</taxon>
        <taxon>Sordariomycetidae</taxon>
        <taxon>Diaporthales</taxon>
        <taxon>Diaporthaceae</taxon>
        <taxon>Diaporthe</taxon>
    </lineage>
</organism>
<keyword evidence="4" id="KW-1003">Cell membrane</keyword>
<feature type="region of interest" description="Disordered" evidence="8">
    <location>
        <begin position="1"/>
        <end position="48"/>
    </location>
</feature>
<keyword evidence="10" id="KW-1185">Reference proteome</keyword>
<comment type="caution">
    <text evidence="9">The sequence shown here is derived from an EMBL/GenBank/DDBJ whole genome shotgun (WGS) entry which is preliminary data.</text>
</comment>
<feature type="compositionally biased region" description="Polar residues" evidence="8">
    <location>
        <begin position="1"/>
        <end position="14"/>
    </location>
</feature>
<dbReference type="InterPro" id="IPR045863">
    <property type="entry name" value="CorA_TM1_TM2"/>
</dbReference>
<dbReference type="Gene3D" id="1.20.58.340">
    <property type="entry name" value="Magnesium transport protein CorA, transmembrane region"/>
    <property type="match status" value="2"/>
</dbReference>
<evidence type="ECO:0000256" key="3">
    <source>
        <dbReference type="ARBA" id="ARBA00022448"/>
    </source>
</evidence>
<evidence type="ECO:0000256" key="8">
    <source>
        <dbReference type="SAM" id="MobiDB-lite"/>
    </source>
</evidence>
<dbReference type="SUPFAM" id="SSF143865">
    <property type="entry name" value="CorA soluble domain-like"/>
    <property type="match status" value="1"/>
</dbReference>
<feature type="region of interest" description="Disordered" evidence="8">
    <location>
        <begin position="246"/>
        <end position="309"/>
    </location>
</feature>
<dbReference type="EMBL" id="JAWRVE010000081">
    <property type="protein sequence ID" value="KAL1862450.1"/>
    <property type="molecule type" value="Genomic_DNA"/>
</dbReference>
<keyword evidence="6" id="KW-1133">Transmembrane helix</keyword>
<feature type="compositionally biased region" description="Polar residues" evidence="8">
    <location>
        <begin position="67"/>
        <end position="76"/>
    </location>
</feature>
<feature type="compositionally biased region" description="Acidic residues" evidence="8">
    <location>
        <begin position="246"/>
        <end position="256"/>
    </location>
</feature>
<dbReference type="Pfam" id="PF01544">
    <property type="entry name" value="CorA"/>
    <property type="match status" value="1"/>
</dbReference>
<evidence type="ECO:0000256" key="5">
    <source>
        <dbReference type="ARBA" id="ARBA00022692"/>
    </source>
</evidence>
<evidence type="ECO:0000256" key="4">
    <source>
        <dbReference type="ARBA" id="ARBA00022475"/>
    </source>
</evidence>
<dbReference type="InterPro" id="IPR045861">
    <property type="entry name" value="CorA_cytoplasmic_dom"/>
</dbReference>
<proteinExistence type="inferred from homology"/>
<dbReference type="SUPFAM" id="SSF144083">
    <property type="entry name" value="Magnesium transport protein CorA, transmembrane region"/>
    <property type="match status" value="1"/>
</dbReference>
<dbReference type="PANTHER" id="PTHR46494">
    <property type="entry name" value="CORA FAMILY METAL ION TRANSPORTER (EUROFUNG)"/>
    <property type="match status" value="1"/>
</dbReference>
<protein>
    <recommendedName>
        <fullName evidence="11">Magnesium and cobalt transporter CorA</fullName>
    </recommendedName>
</protein>
<evidence type="ECO:0000256" key="7">
    <source>
        <dbReference type="ARBA" id="ARBA00023136"/>
    </source>
</evidence>
<comment type="similarity">
    <text evidence="2">Belongs to the CorA metal ion transporter (MIT) (TC 1.A.35) family.</text>
</comment>
<keyword evidence="5" id="KW-0812">Transmembrane</keyword>